<dbReference type="AlphaFoldDB" id="A0A9D5BDH9"/>
<gene>
    <name evidence="1" type="ORF">KIW84_025283</name>
</gene>
<proteinExistence type="predicted"/>
<evidence type="ECO:0000313" key="1">
    <source>
        <dbReference type="EMBL" id="KAI5439866.1"/>
    </source>
</evidence>
<reference evidence="1 2" key="1">
    <citation type="journal article" date="2022" name="Nat. Genet.">
        <title>Improved pea reference genome and pan-genome highlight genomic features and evolutionary characteristics.</title>
        <authorList>
            <person name="Yang T."/>
            <person name="Liu R."/>
            <person name="Luo Y."/>
            <person name="Hu S."/>
            <person name="Wang D."/>
            <person name="Wang C."/>
            <person name="Pandey M.K."/>
            <person name="Ge S."/>
            <person name="Xu Q."/>
            <person name="Li N."/>
            <person name="Li G."/>
            <person name="Huang Y."/>
            <person name="Saxena R.K."/>
            <person name="Ji Y."/>
            <person name="Li M."/>
            <person name="Yan X."/>
            <person name="He Y."/>
            <person name="Liu Y."/>
            <person name="Wang X."/>
            <person name="Xiang C."/>
            <person name="Varshney R.K."/>
            <person name="Ding H."/>
            <person name="Gao S."/>
            <person name="Zong X."/>
        </authorList>
    </citation>
    <scope>NUCLEOTIDE SEQUENCE [LARGE SCALE GENOMIC DNA]</scope>
    <source>
        <strain evidence="1 2">cv. Zhongwan 6</strain>
    </source>
</reference>
<keyword evidence="2" id="KW-1185">Reference proteome</keyword>
<evidence type="ECO:0000313" key="2">
    <source>
        <dbReference type="Proteomes" id="UP001058974"/>
    </source>
</evidence>
<sequence>MALDEEGWARAMPGHPCSVLIVLMFKLMQQELKAGVGAWVDRSWKWNFNFAVDCDSSEAVEQSIELAKILKGILLTPDSVDVFRWRNNVDGEFFVKSCYLKLNLVAEEDEEEIIKAVRQVWISKVPSKIKKNRMESFVG</sequence>
<dbReference type="EMBL" id="JAMSHJ010000002">
    <property type="protein sequence ID" value="KAI5439866.1"/>
    <property type="molecule type" value="Genomic_DNA"/>
</dbReference>
<name>A0A9D5BDH9_PEA</name>
<dbReference type="Proteomes" id="UP001058974">
    <property type="component" value="Chromosome 2"/>
</dbReference>
<dbReference type="Gramene" id="Psat02G0528300-T1">
    <property type="protein sequence ID" value="KAI5439866.1"/>
    <property type="gene ID" value="KIW84_025283"/>
</dbReference>
<protein>
    <submittedName>
        <fullName evidence="1">Uncharacterized protein</fullName>
    </submittedName>
</protein>
<accession>A0A9D5BDH9</accession>
<organism evidence="1 2">
    <name type="scientific">Pisum sativum</name>
    <name type="common">Garden pea</name>
    <name type="synonym">Lathyrus oleraceus</name>
    <dbReference type="NCBI Taxonomy" id="3888"/>
    <lineage>
        <taxon>Eukaryota</taxon>
        <taxon>Viridiplantae</taxon>
        <taxon>Streptophyta</taxon>
        <taxon>Embryophyta</taxon>
        <taxon>Tracheophyta</taxon>
        <taxon>Spermatophyta</taxon>
        <taxon>Magnoliopsida</taxon>
        <taxon>eudicotyledons</taxon>
        <taxon>Gunneridae</taxon>
        <taxon>Pentapetalae</taxon>
        <taxon>rosids</taxon>
        <taxon>fabids</taxon>
        <taxon>Fabales</taxon>
        <taxon>Fabaceae</taxon>
        <taxon>Papilionoideae</taxon>
        <taxon>50 kb inversion clade</taxon>
        <taxon>NPAAA clade</taxon>
        <taxon>Hologalegina</taxon>
        <taxon>IRL clade</taxon>
        <taxon>Fabeae</taxon>
        <taxon>Lathyrus</taxon>
    </lineage>
</organism>
<comment type="caution">
    <text evidence="1">The sequence shown here is derived from an EMBL/GenBank/DDBJ whole genome shotgun (WGS) entry which is preliminary data.</text>
</comment>